<keyword evidence="2" id="KW-1185">Reference proteome</keyword>
<proteinExistence type="predicted"/>
<name>A0ABQ8L3X5_LABRO</name>
<dbReference type="Proteomes" id="UP000830375">
    <property type="component" value="Unassembled WGS sequence"/>
</dbReference>
<dbReference type="EMBL" id="JACTAM010002274">
    <property type="protein sequence ID" value="KAI2645367.1"/>
    <property type="molecule type" value="Genomic_DNA"/>
</dbReference>
<comment type="caution">
    <text evidence="1">The sequence shown here is derived from an EMBL/GenBank/DDBJ whole genome shotgun (WGS) entry which is preliminary data.</text>
</comment>
<evidence type="ECO:0000313" key="1">
    <source>
        <dbReference type="EMBL" id="KAI2645367.1"/>
    </source>
</evidence>
<reference evidence="1 2" key="1">
    <citation type="submission" date="2022-01" db="EMBL/GenBank/DDBJ databases">
        <title>A high-quality chromosome-level genome assembly of rohu carp, Labeo rohita.</title>
        <authorList>
            <person name="Arick M.A. II"/>
            <person name="Hsu C.-Y."/>
            <person name="Magbanua Z."/>
            <person name="Pechanova O."/>
            <person name="Grover C."/>
            <person name="Miller E."/>
            <person name="Thrash A."/>
            <person name="Ezzel L."/>
            <person name="Alam S."/>
            <person name="Benzie J."/>
            <person name="Hamilton M."/>
            <person name="Karsi A."/>
            <person name="Lawrence M.L."/>
            <person name="Peterson D.G."/>
        </authorList>
    </citation>
    <scope>NUCLEOTIDE SEQUENCE [LARGE SCALE GENOMIC DNA]</scope>
    <source>
        <strain evidence="2">BAU-BD-2019</strain>
        <tissue evidence="1">Blood</tissue>
    </source>
</reference>
<accession>A0ABQ8L3X5</accession>
<organism evidence="1 2">
    <name type="scientific">Labeo rohita</name>
    <name type="common">Indian major carp</name>
    <name type="synonym">Cyprinus rohita</name>
    <dbReference type="NCBI Taxonomy" id="84645"/>
    <lineage>
        <taxon>Eukaryota</taxon>
        <taxon>Metazoa</taxon>
        <taxon>Chordata</taxon>
        <taxon>Craniata</taxon>
        <taxon>Vertebrata</taxon>
        <taxon>Euteleostomi</taxon>
        <taxon>Actinopterygii</taxon>
        <taxon>Neopterygii</taxon>
        <taxon>Teleostei</taxon>
        <taxon>Ostariophysi</taxon>
        <taxon>Cypriniformes</taxon>
        <taxon>Cyprinidae</taxon>
        <taxon>Labeoninae</taxon>
        <taxon>Labeonini</taxon>
        <taxon>Labeo</taxon>
    </lineage>
</organism>
<evidence type="ECO:0000313" key="2">
    <source>
        <dbReference type="Proteomes" id="UP000830375"/>
    </source>
</evidence>
<protein>
    <submittedName>
        <fullName evidence="1">Minor capsid protein VP2</fullName>
    </submittedName>
</protein>
<gene>
    <name evidence="1" type="ORF">H4Q32_028884</name>
</gene>
<sequence length="95" mass="10652">MSYLATGDLFTIISYSYRVGVSTVAHIVGAVSQAIWEHLLDDYMPVPSKQEWRTSLQVFWSDGTSKLSVDVNYMLVDMDVTVMVGPWPTLPLVKP</sequence>